<dbReference type="Pfam" id="PF25018">
    <property type="entry name" value="HEAT_IPO9_c"/>
    <property type="match status" value="1"/>
</dbReference>
<sequence length="1023" mass="113040">MAYTVDQDQQWLLNCLTATLDTNHEVRSFAETSLNQASSQPGFGSALSKVAINRELPWGMLLLKQFIKKHWQEDDENFEHPVVQREEKVVIRNLLLPSLDDPHGKVCTAVGMAVASIAQYDWPDDWPDLLPVLLKLMNDQTNISGVRGAMRCLALVAGDLDDTTVPSLVPVLFPCLYTIISSSQIYDKVLRVKALSIVYSCISVLGSMSGVYKTETSELVMSMIKPWIDQFCIILQAPVQFEDPDDWSIRTEALKCLSQFVQNFPTMEAEFSVIAGPLWQTFVSSLKVYEISFIQATHDSYEGLYDSDGEDKSLESFVIQLFEFLLTIMGSSRLAKVITWNVKELVYYTIAFLQMTDQQVDTWTYDANQYVADEEDSTYSCRVSGILLLDEIVGSSGGGLEAMVIAAKERFSESQQEKDAGSAVWWRKREATIFALACLSEPLLEVQDSVSNRLGLESLLVQMLTEDMGTGVHEYPFLHARAFSAAAKFSSAITPRVSEQFLCAAITTVGLDVPPPVKIGACRALSQLLPEAEKSVLEPHMMNLFSSLMELLKHASDETLHLVLETLQAAVTAGHEALVSLEPIISPMILNMWALHVSDPFISIDAVEVLESVKSAPGCMRPLVSRVLPSIGPILEKSQQQPDGLVAGSLDLITMLLKNAPIDVVKAVYDVCFRHVIRIILQSDDNSEMQNATECLAAFVSGGRQEMLAWGGDPGSTMKSLLDAASRLLDPDMESSGSLFVGSYILQLILHLPSHMAQHIRDLIAALVRRMKTCQISGLKSSLLLIFARLVHLSAPNVGQFIDLLITLPAEGHDHCLAYVMSEWTKLQGEIQGSYQIKVTMTALALLLSTRHAELAKIQVQGYLIKTAGITTRSKAKVAPDQWTVMSLPAKIVSLLADMLIEIQEQALSGNDEDSDWEEVQDQDALAVQDQLYSVGTTVGGKPTTEQLDAMSKAFNENADDDGYEDDVLIRSDPLNEINLAGYISDFLLKFIETEGILFEHLFRSLTPAQQKAIQAVHNRARA</sequence>
<dbReference type="SMART" id="SM00913">
    <property type="entry name" value="IBN_N"/>
    <property type="match status" value="1"/>
</dbReference>
<dbReference type="GO" id="GO:0005635">
    <property type="term" value="C:nuclear envelope"/>
    <property type="evidence" value="ECO:0007669"/>
    <property type="project" value="TreeGrafter"/>
</dbReference>
<dbReference type="GO" id="GO:0031267">
    <property type="term" value="F:small GTPase binding"/>
    <property type="evidence" value="ECO:0007669"/>
    <property type="project" value="InterPro"/>
</dbReference>
<evidence type="ECO:0000256" key="2">
    <source>
        <dbReference type="ARBA" id="ARBA00007991"/>
    </source>
</evidence>
<keyword evidence="3" id="KW-0813">Transport</keyword>
<dbReference type="SUPFAM" id="SSF48371">
    <property type="entry name" value="ARM repeat"/>
    <property type="match status" value="1"/>
</dbReference>
<dbReference type="Pfam" id="PF03810">
    <property type="entry name" value="IBN_N"/>
    <property type="match status" value="1"/>
</dbReference>
<evidence type="ECO:0000259" key="6">
    <source>
        <dbReference type="PROSITE" id="PS50166"/>
    </source>
</evidence>
<dbReference type="InterPro" id="IPR001494">
    <property type="entry name" value="Importin-beta_N"/>
</dbReference>
<comment type="subcellular location">
    <subcellularLocation>
        <location evidence="1">Nucleus</location>
    </subcellularLocation>
</comment>
<dbReference type="InterPro" id="IPR058669">
    <property type="entry name" value="TPR_IPO7/11-like"/>
</dbReference>
<evidence type="ECO:0000256" key="3">
    <source>
        <dbReference type="ARBA" id="ARBA00022448"/>
    </source>
</evidence>
<dbReference type="InterPro" id="IPR016024">
    <property type="entry name" value="ARM-type_fold"/>
</dbReference>
<evidence type="ECO:0000256" key="1">
    <source>
        <dbReference type="ARBA" id="ARBA00004123"/>
    </source>
</evidence>
<keyword evidence="5" id="KW-0539">Nucleus</keyword>
<evidence type="ECO:0000313" key="7">
    <source>
        <dbReference type="EMBL" id="KAI3918882.1"/>
    </source>
</evidence>
<dbReference type="AlphaFoldDB" id="A0AAD4SSF7"/>
<dbReference type="InterPro" id="IPR011989">
    <property type="entry name" value="ARM-like"/>
</dbReference>
<protein>
    <recommendedName>
        <fullName evidence="6">Importin N-terminal domain-containing protein</fullName>
    </recommendedName>
</protein>
<reference evidence="7" key="1">
    <citation type="submission" date="2022-04" db="EMBL/GenBank/DDBJ databases">
        <title>A functionally conserved STORR gene fusion in Papaver species that diverged 16.8 million years ago.</title>
        <authorList>
            <person name="Catania T."/>
        </authorList>
    </citation>
    <scope>NUCLEOTIDE SEQUENCE</scope>
    <source>
        <strain evidence="7">S-188037</strain>
    </source>
</reference>
<evidence type="ECO:0000256" key="5">
    <source>
        <dbReference type="ARBA" id="ARBA00023242"/>
    </source>
</evidence>
<dbReference type="Proteomes" id="UP001202328">
    <property type="component" value="Unassembled WGS sequence"/>
</dbReference>
<dbReference type="PANTHER" id="PTHR10997:SF9">
    <property type="entry name" value="IMPORTIN-9"/>
    <property type="match status" value="1"/>
</dbReference>
<dbReference type="FunFam" id="1.25.10.10:FF:000459">
    <property type="entry name" value="ARM repeat superfamily protein"/>
    <property type="match status" value="1"/>
</dbReference>
<accession>A0AAD4SSF7</accession>
<organism evidence="7 8">
    <name type="scientific">Papaver atlanticum</name>
    <dbReference type="NCBI Taxonomy" id="357466"/>
    <lineage>
        <taxon>Eukaryota</taxon>
        <taxon>Viridiplantae</taxon>
        <taxon>Streptophyta</taxon>
        <taxon>Embryophyta</taxon>
        <taxon>Tracheophyta</taxon>
        <taxon>Spermatophyta</taxon>
        <taxon>Magnoliopsida</taxon>
        <taxon>Ranunculales</taxon>
        <taxon>Papaveraceae</taxon>
        <taxon>Papaveroideae</taxon>
        <taxon>Papaver</taxon>
    </lineage>
</organism>
<keyword evidence="8" id="KW-1185">Reference proteome</keyword>
<dbReference type="InterPro" id="IPR056840">
    <property type="entry name" value="HEAT_IPO9_central"/>
</dbReference>
<evidence type="ECO:0000256" key="4">
    <source>
        <dbReference type="ARBA" id="ARBA00022927"/>
    </source>
</evidence>
<proteinExistence type="inferred from homology"/>
<dbReference type="GO" id="GO:0006606">
    <property type="term" value="P:protein import into nucleus"/>
    <property type="evidence" value="ECO:0007669"/>
    <property type="project" value="TreeGrafter"/>
</dbReference>
<gene>
    <name evidence="7" type="ORF">MKW98_017330</name>
</gene>
<dbReference type="EMBL" id="JAJJMB010008951">
    <property type="protein sequence ID" value="KAI3918882.1"/>
    <property type="molecule type" value="Genomic_DNA"/>
</dbReference>
<comment type="caution">
    <text evidence="7">The sequence shown here is derived from an EMBL/GenBank/DDBJ whole genome shotgun (WGS) entry which is preliminary data.</text>
</comment>
<dbReference type="GO" id="GO:0005829">
    <property type="term" value="C:cytosol"/>
    <property type="evidence" value="ECO:0007669"/>
    <property type="project" value="TreeGrafter"/>
</dbReference>
<keyword evidence="4" id="KW-0653">Protein transport</keyword>
<dbReference type="Pfam" id="PF25758">
    <property type="entry name" value="TPR_IPO11"/>
    <property type="match status" value="1"/>
</dbReference>
<evidence type="ECO:0000313" key="8">
    <source>
        <dbReference type="Proteomes" id="UP001202328"/>
    </source>
</evidence>
<feature type="domain" description="Importin N-terminal" evidence="6">
    <location>
        <begin position="30"/>
        <end position="101"/>
    </location>
</feature>
<dbReference type="PROSITE" id="PS50166">
    <property type="entry name" value="IMPORTIN_B_NT"/>
    <property type="match status" value="1"/>
</dbReference>
<dbReference type="PANTHER" id="PTHR10997">
    <property type="entry name" value="IMPORTIN-7, 8, 11"/>
    <property type="match status" value="1"/>
</dbReference>
<comment type="similarity">
    <text evidence="2">Belongs to the importin beta family.</text>
</comment>
<dbReference type="Gene3D" id="1.25.10.10">
    <property type="entry name" value="Leucine-rich Repeat Variant"/>
    <property type="match status" value="1"/>
</dbReference>
<name>A0AAD4SSF7_9MAGN</name>